<reference evidence="4" key="1">
    <citation type="journal article" date="2014" name="Environ. Microbiol.">
        <title>Comparative genomics of the marine bacterial genus Glaciecola reveals the high degree of genomic diversity and genomic characteristic for cold adaptation.</title>
        <authorList>
            <person name="Qin Q.L."/>
            <person name="Xie B.B."/>
            <person name="Yu Y."/>
            <person name="Shu Y.L."/>
            <person name="Rong J.C."/>
            <person name="Zhang Y.J."/>
            <person name="Zhao D.L."/>
            <person name="Chen X.L."/>
            <person name="Zhang X.Y."/>
            <person name="Chen B."/>
            <person name="Zhou B.C."/>
            <person name="Zhang Y.Z."/>
        </authorList>
    </citation>
    <scope>NUCLEOTIDE SEQUENCE [LARGE SCALE GENOMIC DNA]</scope>
    <source>
        <strain evidence="4">ACAM 615</strain>
    </source>
</reference>
<organism evidence="3 4">
    <name type="scientific">Brumicola pallidula DSM 14239 = ACAM 615</name>
    <dbReference type="NCBI Taxonomy" id="1121922"/>
    <lineage>
        <taxon>Bacteria</taxon>
        <taxon>Pseudomonadati</taxon>
        <taxon>Pseudomonadota</taxon>
        <taxon>Gammaproteobacteria</taxon>
        <taxon>Alteromonadales</taxon>
        <taxon>Alteromonadaceae</taxon>
        <taxon>Brumicola</taxon>
    </lineage>
</organism>
<dbReference type="InterPro" id="IPR016092">
    <property type="entry name" value="ATAP"/>
</dbReference>
<dbReference type="GO" id="GO:0051537">
    <property type="term" value="F:2 iron, 2 sulfur cluster binding"/>
    <property type="evidence" value="ECO:0007669"/>
    <property type="project" value="TreeGrafter"/>
</dbReference>
<dbReference type="PANTHER" id="PTHR10072:SF47">
    <property type="entry name" value="PROTEIN SUFA"/>
    <property type="match status" value="1"/>
</dbReference>
<dbReference type="EMBL" id="BAEQ01000004">
    <property type="protein sequence ID" value="GAC26987.1"/>
    <property type="molecule type" value="Genomic_DNA"/>
</dbReference>
<feature type="domain" description="Core" evidence="2">
    <location>
        <begin position="13"/>
        <end position="114"/>
    </location>
</feature>
<dbReference type="Gene3D" id="2.60.300.12">
    <property type="entry name" value="HesB-like domain"/>
    <property type="match status" value="1"/>
</dbReference>
<dbReference type="NCBIfam" id="TIGR00049">
    <property type="entry name" value="iron-sulfur cluster assembly accessory protein"/>
    <property type="match status" value="1"/>
</dbReference>
<comment type="similarity">
    <text evidence="1">Belongs to the HesB/IscA family.</text>
</comment>
<evidence type="ECO:0000313" key="4">
    <source>
        <dbReference type="Proteomes" id="UP000006251"/>
    </source>
</evidence>
<dbReference type="SUPFAM" id="SSF89360">
    <property type="entry name" value="HesB-like domain"/>
    <property type="match status" value="1"/>
</dbReference>
<name>K6Z9E1_9ALTE</name>
<dbReference type="Pfam" id="PF01521">
    <property type="entry name" value="Fe-S_biosyn"/>
    <property type="match status" value="1"/>
</dbReference>
<protein>
    <submittedName>
        <fullName evidence="3">Iron-binding protein iscA</fullName>
    </submittedName>
</protein>
<dbReference type="Proteomes" id="UP000006251">
    <property type="component" value="Unassembled WGS sequence"/>
</dbReference>
<dbReference type="GO" id="GO:0016226">
    <property type="term" value="P:iron-sulfur cluster assembly"/>
    <property type="evidence" value="ECO:0007669"/>
    <property type="project" value="InterPro"/>
</dbReference>
<dbReference type="RefSeq" id="WP_006008096.1">
    <property type="nucleotide sequence ID" value="NZ_AUAV01000013.1"/>
</dbReference>
<dbReference type="PANTHER" id="PTHR10072">
    <property type="entry name" value="IRON-SULFUR CLUSTER ASSEMBLY PROTEIN"/>
    <property type="match status" value="1"/>
</dbReference>
<dbReference type="OrthoDB" id="9801228at2"/>
<dbReference type="STRING" id="1121922.GCA_000428905_02574"/>
<accession>K6Z9E1</accession>
<dbReference type="AlphaFoldDB" id="K6Z9E1"/>
<comment type="caution">
    <text evidence="3">The sequence shown here is derived from an EMBL/GenBank/DDBJ whole genome shotgun (WGS) entry which is preliminary data.</text>
</comment>
<proteinExistence type="inferred from homology"/>
<dbReference type="GO" id="GO:0005829">
    <property type="term" value="C:cytosol"/>
    <property type="evidence" value="ECO:0007669"/>
    <property type="project" value="TreeGrafter"/>
</dbReference>
<keyword evidence="4" id="KW-1185">Reference proteome</keyword>
<evidence type="ECO:0000259" key="2">
    <source>
        <dbReference type="Pfam" id="PF01521"/>
    </source>
</evidence>
<dbReference type="InterPro" id="IPR050322">
    <property type="entry name" value="Fe-S_cluster_asmbl/transfer"/>
</dbReference>
<dbReference type="InterPro" id="IPR035903">
    <property type="entry name" value="HesB-like_dom_sf"/>
</dbReference>
<evidence type="ECO:0000256" key="1">
    <source>
        <dbReference type="ARBA" id="ARBA00006718"/>
    </source>
</evidence>
<dbReference type="InterPro" id="IPR000361">
    <property type="entry name" value="ATAP_core_dom"/>
</dbReference>
<evidence type="ECO:0000313" key="3">
    <source>
        <dbReference type="EMBL" id="GAC26987.1"/>
    </source>
</evidence>
<gene>
    <name evidence="3" type="primary">iscA</name>
    <name evidence="3" type="ORF">GPAL_0106</name>
</gene>
<sequence length="118" mass="12886">MSVMTFDPTKPSVTLSDSARTFLSQKIENKQADGLCFSVKKSGCNGFRYVLDFIDQPSTEAGLVVINDDKLKLYITEEALPYVNGTEIDCVTEGLNQVIKFINPNSSTECGCGESFGI</sequence>